<protein>
    <submittedName>
        <fullName evidence="8">RDD family protein</fullName>
    </submittedName>
</protein>
<evidence type="ECO:0000313" key="9">
    <source>
        <dbReference type="Proteomes" id="UP001606303"/>
    </source>
</evidence>
<keyword evidence="9" id="KW-1185">Reference proteome</keyword>
<accession>A0ABW7GV47</accession>
<evidence type="ECO:0000256" key="5">
    <source>
        <dbReference type="ARBA" id="ARBA00023136"/>
    </source>
</evidence>
<comment type="subcellular location">
    <subcellularLocation>
        <location evidence="1">Cell membrane</location>
        <topology evidence="1">Multi-pass membrane protein</topology>
    </subcellularLocation>
</comment>
<proteinExistence type="predicted"/>
<feature type="domain" description="RDD" evidence="7">
    <location>
        <begin position="12"/>
        <end position="158"/>
    </location>
</feature>
<evidence type="ECO:0000259" key="7">
    <source>
        <dbReference type="Pfam" id="PF06271"/>
    </source>
</evidence>
<dbReference type="PANTHER" id="PTHR36115:SF10">
    <property type="entry name" value="RDD DOMAIN-CONTAINING PROTEIN"/>
    <property type="match status" value="1"/>
</dbReference>
<evidence type="ECO:0000313" key="8">
    <source>
        <dbReference type="EMBL" id="MFG6465852.1"/>
    </source>
</evidence>
<dbReference type="EMBL" id="JBIGIB010000001">
    <property type="protein sequence ID" value="MFG6465852.1"/>
    <property type="molecule type" value="Genomic_DNA"/>
</dbReference>
<feature type="transmembrane region" description="Helical" evidence="6">
    <location>
        <begin position="20"/>
        <end position="42"/>
    </location>
</feature>
<dbReference type="RefSeq" id="WP_394381747.1">
    <property type="nucleotide sequence ID" value="NZ_JBIGIB010000001.1"/>
</dbReference>
<dbReference type="InterPro" id="IPR051791">
    <property type="entry name" value="Pra-immunoreactive"/>
</dbReference>
<dbReference type="InterPro" id="IPR010432">
    <property type="entry name" value="RDD"/>
</dbReference>
<evidence type="ECO:0000256" key="6">
    <source>
        <dbReference type="SAM" id="Phobius"/>
    </source>
</evidence>
<evidence type="ECO:0000256" key="2">
    <source>
        <dbReference type="ARBA" id="ARBA00022475"/>
    </source>
</evidence>
<keyword evidence="4 6" id="KW-1133">Transmembrane helix</keyword>
<organism evidence="8 9">
    <name type="scientific">Pelomonas baiyunensis</name>
    <dbReference type="NCBI Taxonomy" id="3299026"/>
    <lineage>
        <taxon>Bacteria</taxon>
        <taxon>Pseudomonadati</taxon>
        <taxon>Pseudomonadota</taxon>
        <taxon>Betaproteobacteria</taxon>
        <taxon>Burkholderiales</taxon>
        <taxon>Sphaerotilaceae</taxon>
        <taxon>Roseateles</taxon>
    </lineage>
</organism>
<comment type="caution">
    <text evidence="8">The sequence shown here is derived from an EMBL/GenBank/DDBJ whole genome shotgun (WGS) entry which is preliminary data.</text>
</comment>
<name>A0ABW7GV47_9BURK</name>
<gene>
    <name evidence="8" type="ORF">ACG01O_04435</name>
</gene>
<dbReference type="Pfam" id="PF06271">
    <property type="entry name" value="RDD"/>
    <property type="match status" value="1"/>
</dbReference>
<evidence type="ECO:0000256" key="3">
    <source>
        <dbReference type="ARBA" id="ARBA00022692"/>
    </source>
</evidence>
<keyword evidence="5 6" id="KW-0472">Membrane</keyword>
<keyword evidence="3 6" id="KW-0812">Transmembrane</keyword>
<dbReference type="PANTHER" id="PTHR36115">
    <property type="entry name" value="PROLINE-RICH ANTIGEN HOMOLOG-RELATED"/>
    <property type="match status" value="1"/>
</dbReference>
<feature type="transmembrane region" description="Helical" evidence="6">
    <location>
        <begin position="123"/>
        <end position="143"/>
    </location>
</feature>
<evidence type="ECO:0000256" key="4">
    <source>
        <dbReference type="ARBA" id="ARBA00022989"/>
    </source>
</evidence>
<dbReference type="Proteomes" id="UP001606303">
    <property type="component" value="Unassembled WGS sequence"/>
</dbReference>
<evidence type="ECO:0000256" key="1">
    <source>
        <dbReference type="ARBA" id="ARBA00004651"/>
    </source>
</evidence>
<sequence length="170" mass="18920">MTLAAVVPTTPPGLARRFAAFLYDGVLLFGVVFFSGFLYSVLTRQQHAMQGRTGMAITLFLVLAAYFIGFWTRSGQTLAMKTWHLRVVTEDGQPLRWPQATVRYLLSWLWFLPALASVSAFDLHGGGAIIGCLLGGIAAYLLVARLHPQRQFLHDVICRTRVITQLPIRS</sequence>
<reference evidence="8 9" key="1">
    <citation type="submission" date="2024-08" db="EMBL/GenBank/DDBJ databases">
        <authorList>
            <person name="Lu H."/>
        </authorList>
    </citation>
    <scope>NUCLEOTIDE SEQUENCE [LARGE SCALE GENOMIC DNA]</scope>
    <source>
        <strain evidence="8 9">BYS87W</strain>
    </source>
</reference>
<feature type="transmembrane region" description="Helical" evidence="6">
    <location>
        <begin position="54"/>
        <end position="72"/>
    </location>
</feature>
<keyword evidence="2" id="KW-1003">Cell membrane</keyword>